<dbReference type="SUPFAM" id="SSF46565">
    <property type="entry name" value="Chaperone J-domain"/>
    <property type="match status" value="1"/>
</dbReference>
<feature type="region of interest" description="Disordered" evidence="1">
    <location>
        <begin position="216"/>
        <end position="261"/>
    </location>
</feature>
<dbReference type="InterPro" id="IPR001623">
    <property type="entry name" value="DnaJ_domain"/>
</dbReference>
<dbReference type="PANTHER" id="PTHR44924:SF1">
    <property type="entry name" value="DNAJ SUBFAMILY A MEMBER 2"/>
    <property type="match status" value="1"/>
</dbReference>
<dbReference type="PRINTS" id="PR00625">
    <property type="entry name" value="JDOMAIN"/>
</dbReference>
<dbReference type="OrthoDB" id="552049at2759"/>
<dbReference type="SMART" id="SM00271">
    <property type="entry name" value="DnaJ"/>
    <property type="match status" value="1"/>
</dbReference>
<dbReference type="CDD" id="cd06257">
    <property type="entry name" value="DnaJ"/>
    <property type="match status" value="1"/>
</dbReference>
<dbReference type="AlphaFoldDB" id="A0A1B7MU68"/>
<feature type="compositionally biased region" description="Basic and acidic residues" evidence="1">
    <location>
        <begin position="227"/>
        <end position="261"/>
    </location>
</feature>
<gene>
    <name evidence="3" type="ORF">K503DRAFT_721855</name>
</gene>
<keyword evidence="4" id="KW-1185">Reference proteome</keyword>
<evidence type="ECO:0000313" key="3">
    <source>
        <dbReference type="EMBL" id="OAX36162.1"/>
    </source>
</evidence>
<evidence type="ECO:0000259" key="2">
    <source>
        <dbReference type="PROSITE" id="PS50076"/>
    </source>
</evidence>
<dbReference type="PROSITE" id="PS50076">
    <property type="entry name" value="DNAJ_2"/>
    <property type="match status" value="1"/>
</dbReference>
<dbReference type="InterPro" id="IPR036869">
    <property type="entry name" value="J_dom_sf"/>
</dbReference>
<dbReference type="InterPro" id="IPR018253">
    <property type="entry name" value="DnaJ_domain_CS"/>
</dbReference>
<feature type="compositionally biased region" description="Acidic residues" evidence="1">
    <location>
        <begin position="217"/>
        <end position="226"/>
    </location>
</feature>
<dbReference type="InterPro" id="IPR026894">
    <property type="entry name" value="DnaJ_X"/>
</dbReference>
<accession>A0A1B7MU68</accession>
<dbReference type="STRING" id="1314800.A0A1B7MU68"/>
<feature type="region of interest" description="Disordered" evidence="1">
    <location>
        <begin position="65"/>
        <end position="100"/>
    </location>
</feature>
<dbReference type="PROSITE" id="PS00636">
    <property type="entry name" value="DNAJ_1"/>
    <property type="match status" value="1"/>
</dbReference>
<organism evidence="3 4">
    <name type="scientific">Rhizopogon vinicolor AM-OR11-026</name>
    <dbReference type="NCBI Taxonomy" id="1314800"/>
    <lineage>
        <taxon>Eukaryota</taxon>
        <taxon>Fungi</taxon>
        <taxon>Dikarya</taxon>
        <taxon>Basidiomycota</taxon>
        <taxon>Agaricomycotina</taxon>
        <taxon>Agaricomycetes</taxon>
        <taxon>Agaricomycetidae</taxon>
        <taxon>Boletales</taxon>
        <taxon>Suillineae</taxon>
        <taxon>Rhizopogonaceae</taxon>
        <taxon>Rhizopogon</taxon>
    </lineage>
</organism>
<dbReference type="PANTHER" id="PTHR44924">
    <property type="entry name" value="DNAJ SUBFAMILY A MEMBER 2"/>
    <property type="match status" value="1"/>
</dbReference>
<dbReference type="Gene3D" id="1.10.287.110">
    <property type="entry name" value="DnaJ domain"/>
    <property type="match status" value="1"/>
</dbReference>
<protein>
    <submittedName>
        <fullName evidence="3">DnaJ-domain-containing protein</fullName>
    </submittedName>
</protein>
<proteinExistence type="predicted"/>
<evidence type="ECO:0000313" key="4">
    <source>
        <dbReference type="Proteomes" id="UP000092154"/>
    </source>
</evidence>
<dbReference type="Pfam" id="PF00226">
    <property type="entry name" value="DnaJ"/>
    <property type="match status" value="1"/>
</dbReference>
<dbReference type="EMBL" id="KV448437">
    <property type="protein sequence ID" value="OAX36162.1"/>
    <property type="molecule type" value="Genomic_DNA"/>
</dbReference>
<reference evidence="3 4" key="1">
    <citation type="submission" date="2016-06" db="EMBL/GenBank/DDBJ databases">
        <title>Comparative genomics of the ectomycorrhizal sister species Rhizopogon vinicolor and Rhizopogon vesiculosus (Basidiomycota: Boletales) reveals a divergence of the mating type B locus.</title>
        <authorList>
            <consortium name="DOE Joint Genome Institute"/>
            <person name="Mujic A.B."/>
            <person name="Kuo A."/>
            <person name="Tritt A."/>
            <person name="Lipzen A."/>
            <person name="Chen C."/>
            <person name="Johnson J."/>
            <person name="Sharma A."/>
            <person name="Barry K."/>
            <person name="Grigoriev I.V."/>
            <person name="Spatafora J.W."/>
        </authorList>
    </citation>
    <scope>NUCLEOTIDE SEQUENCE [LARGE SCALE GENOMIC DNA]</scope>
    <source>
        <strain evidence="3 4">AM-OR11-026</strain>
    </source>
</reference>
<dbReference type="Pfam" id="PF14308">
    <property type="entry name" value="DnaJ-X"/>
    <property type="match status" value="1"/>
</dbReference>
<dbReference type="Proteomes" id="UP000092154">
    <property type="component" value="Unassembled WGS sequence"/>
</dbReference>
<feature type="domain" description="J" evidence="2">
    <location>
        <begin position="107"/>
        <end position="172"/>
    </location>
</feature>
<dbReference type="InParanoid" id="A0A1B7MU68"/>
<sequence>MSSAYPIQPSRQYIPHIRSQCSSCNVQVEFPVLSPTPAQGTMLRVRCFKCQSIYTHAFYPTQLPSGYSTTSNSTSPYSSTGSGGTPPPSNARKGRKIGTQEKPLETGYYDLLGVPIDASTDDIKKSYRRLAIKYHPDKNPDDPHAEERFKEIAIAYQTLSDAALRKKYNEFGSKESQPEGGFVDPEEIFGAMFGGERFAPIIGQISLAKDMKSALQEVEEAEGEDGQEVKRDAKGKEILSEEEKARRDEKEKKATAEKSAARAERVQKLVENLQRKLSIFTESATGPGDTDVSNSWRTICQLEAEDLKKESYGVELLQAIGFVYVSKAKHYLATNQTLFGVGGWFHNVSGKYHVFSETVSTLRSAIELKTVFDQIAAAEKAGNLTPEEKKKLEEQAAEKGIQALFKGTKLEIESVLRETCDRVLEDPTISRYKAQLRAVALQMLGESYLGVKKDVDVNPDESEYVRIDTKSSRDKDRQRGS</sequence>
<evidence type="ECO:0000256" key="1">
    <source>
        <dbReference type="SAM" id="MobiDB-lite"/>
    </source>
</evidence>
<feature type="compositionally biased region" description="Low complexity" evidence="1">
    <location>
        <begin position="65"/>
        <end position="80"/>
    </location>
</feature>
<name>A0A1B7MU68_9AGAM</name>